<dbReference type="Proteomes" id="UP000187455">
    <property type="component" value="Unassembled WGS sequence"/>
</dbReference>
<sequence>MGKCADFPSNPALLEQTGKLLDEWRSKKFFFFSSELTITDKQLNWEQHKFFFGIRVARLLILEGINSKSTSLNQ</sequence>
<accession>A0A1R0GZL3</accession>
<protein>
    <submittedName>
        <fullName evidence="1">Uncharacterized protein</fullName>
    </submittedName>
</protein>
<dbReference type="AlphaFoldDB" id="A0A1R0GZL3"/>
<dbReference type="EMBL" id="LSSL01001623">
    <property type="protein sequence ID" value="OLY82340.1"/>
    <property type="molecule type" value="Genomic_DNA"/>
</dbReference>
<reference evidence="1 2" key="1">
    <citation type="journal article" date="2016" name="Mol. Biol. Evol.">
        <title>Genome-Wide Survey of Gut Fungi (Harpellales) Reveals the First Horizontally Transferred Ubiquitin Gene from a Mosquito Host.</title>
        <authorList>
            <person name="Wang Y."/>
            <person name="White M.M."/>
            <person name="Kvist S."/>
            <person name="Moncalvo J.M."/>
        </authorList>
    </citation>
    <scope>NUCLEOTIDE SEQUENCE [LARGE SCALE GENOMIC DNA]</scope>
    <source>
        <strain evidence="1 2">ALG-7-W6</strain>
    </source>
</reference>
<keyword evidence="2" id="KW-1185">Reference proteome</keyword>
<comment type="caution">
    <text evidence="1">The sequence shown here is derived from an EMBL/GenBank/DDBJ whole genome shotgun (WGS) entry which is preliminary data.</text>
</comment>
<organism evidence="1 2">
    <name type="scientific">Smittium mucronatum</name>
    <dbReference type="NCBI Taxonomy" id="133383"/>
    <lineage>
        <taxon>Eukaryota</taxon>
        <taxon>Fungi</taxon>
        <taxon>Fungi incertae sedis</taxon>
        <taxon>Zoopagomycota</taxon>
        <taxon>Kickxellomycotina</taxon>
        <taxon>Harpellomycetes</taxon>
        <taxon>Harpellales</taxon>
        <taxon>Legeriomycetaceae</taxon>
        <taxon>Smittium</taxon>
    </lineage>
</organism>
<proteinExistence type="predicted"/>
<evidence type="ECO:0000313" key="2">
    <source>
        <dbReference type="Proteomes" id="UP000187455"/>
    </source>
</evidence>
<name>A0A1R0GZL3_9FUNG</name>
<gene>
    <name evidence="1" type="ORF">AYI68_g3542</name>
</gene>
<evidence type="ECO:0000313" key="1">
    <source>
        <dbReference type="EMBL" id="OLY82340.1"/>
    </source>
</evidence>